<dbReference type="Proteomes" id="UP000482209">
    <property type="component" value="Unassembled WGS sequence"/>
</dbReference>
<evidence type="ECO:0000313" key="2">
    <source>
        <dbReference type="Proteomes" id="UP000482209"/>
    </source>
</evidence>
<dbReference type="RefSeq" id="WP_154519575.1">
    <property type="nucleotide sequence ID" value="NZ_VUMT01000014.1"/>
</dbReference>
<proteinExistence type="predicted"/>
<dbReference type="AlphaFoldDB" id="A0A6L5Y192"/>
<comment type="caution">
    <text evidence="1">The sequence shown here is derived from an EMBL/GenBank/DDBJ whole genome shotgun (WGS) entry which is preliminary data.</text>
</comment>
<gene>
    <name evidence="1" type="ORF">FYJ58_09865</name>
</gene>
<sequence>MEDLQEYLKERLNEFRKTYNVEYYLNAYSDKELKRQWKSDYERTRGQWQSIKSISDVKRYVNGFVGTVKQFQNIKGLFSDAYDMDLALYRAVCAIQKMAQCYDIEDFDFHMFQKDDIDEMFDTMYQWLEEMKNVNMRRAMQD</sequence>
<organism evidence="1 2">
    <name type="scientific">Velocimicrobium porci</name>
    <dbReference type="NCBI Taxonomy" id="2606634"/>
    <lineage>
        <taxon>Bacteria</taxon>
        <taxon>Bacillati</taxon>
        <taxon>Bacillota</taxon>
        <taxon>Clostridia</taxon>
        <taxon>Lachnospirales</taxon>
        <taxon>Lachnospiraceae</taxon>
        <taxon>Velocimicrobium</taxon>
    </lineage>
</organism>
<keyword evidence="2" id="KW-1185">Reference proteome</keyword>
<accession>A0A6L5Y192</accession>
<protein>
    <submittedName>
        <fullName evidence="1">Uncharacterized protein</fullName>
    </submittedName>
</protein>
<dbReference type="EMBL" id="VUMT01000014">
    <property type="protein sequence ID" value="MSS64178.1"/>
    <property type="molecule type" value="Genomic_DNA"/>
</dbReference>
<reference evidence="1 2" key="1">
    <citation type="submission" date="2019-08" db="EMBL/GenBank/DDBJ databases">
        <title>In-depth cultivation of the pig gut microbiome towards novel bacterial diversity and tailored functional studies.</title>
        <authorList>
            <person name="Wylensek D."/>
            <person name="Hitch T.C.A."/>
            <person name="Clavel T."/>
        </authorList>
    </citation>
    <scope>NUCLEOTIDE SEQUENCE [LARGE SCALE GENOMIC DNA]</scope>
    <source>
        <strain evidence="1 2">WCA-693-APC-MOT-I</strain>
    </source>
</reference>
<name>A0A6L5Y192_9FIRM</name>
<evidence type="ECO:0000313" key="1">
    <source>
        <dbReference type="EMBL" id="MSS64178.1"/>
    </source>
</evidence>